<reference evidence="2 3" key="1">
    <citation type="submission" date="2019-04" db="EMBL/GenBank/DDBJ databases">
        <title>Trinickia sp. 7GSK02, isolated from subtropical forest soil.</title>
        <authorList>
            <person name="Gao Z.-H."/>
            <person name="Qiu L.-H."/>
        </authorList>
    </citation>
    <scope>NUCLEOTIDE SEQUENCE [LARGE SCALE GENOMIC DNA]</scope>
    <source>
        <strain evidence="2 3">7GSK02</strain>
    </source>
</reference>
<proteinExistence type="predicted"/>
<dbReference type="Proteomes" id="UP000305539">
    <property type="component" value="Unassembled WGS sequence"/>
</dbReference>
<keyword evidence="3" id="KW-1185">Reference proteome</keyword>
<name>A0A4U1I5G3_9BURK</name>
<dbReference type="OrthoDB" id="8564128at2"/>
<accession>A0A4U1I5G3</accession>
<evidence type="ECO:0000313" key="2">
    <source>
        <dbReference type="EMBL" id="TKC88467.1"/>
    </source>
</evidence>
<dbReference type="EMBL" id="SWJE01000007">
    <property type="protein sequence ID" value="TKC88467.1"/>
    <property type="molecule type" value="Genomic_DNA"/>
</dbReference>
<evidence type="ECO:0000256" key="1">
    <source>
        <dbReference type="SAM" id="MobiDB-lite"/>
    </source>
</evidence>
<sequence length="210" mass="22549">MMPTPSGAQESKTAPASSSEPKPVQTITPIFSQLIGFSLPTGFNPVDFEQTQGDNYIRESVLRGETVDRWTQMITVTGLKANPGMANEPPIELAKFIAGGFHRACPDTFAVTPFGEAKVDGYAGYVAVVRCGSVTDGPSSAHSETAIVFAIKGTTDFYSVQWAERGPVATGDLASEKNKWLDRLNQLTPVRICPIVPGEKAPYPSCQQSH</sequence>
<organism evidence="2 3">
    <name type="scientific">Trinickia terrae</name>
    <dbReference type="NCBI Taxonomy" id="2571161"/>
    <lineage>
        <taxon>Bacteria</taxon>
        <taxon>Pseudomonadati</taxon>
        <taxon>Pseudomonadota</taxon>
        <taxon>Betaproteobacteria</taxon>
        <taxon>Burkholderiales</taxon>
        <taxon>Burkholderiaceae</taxon>
        <taxon>Trinickia</taxon>
    </lineage>
</organism>
<protein>
    <submittedName>
        <fullName evidence="2">Uncharacterized protein</fullName>
    </submittedName>
</protein>
<gene>
    <name evidence="2" type="ORF">FAZ69_14280</name>
</gene>
<comment type="caution">
    <text evidence="2">The sequence shown here is derived from an EMBL/GenBank/DDBJ whole genome shotgun (WGS) entry which is preliminary data.</text>
</comment>
<feature type="region of interest" description="Disordered" evidence="1">
    <location>
        <begin position="1"/>
        <end position="24"/>
    </location>
</feature>
<evidence type="ECO:0000313" key="3">
    <source>
        <dbReference type="Proteomes" id="UP000305539"/>
    </source>
</evidence>
<dbReference type="AlphaFoldDB" id="A0A4U1I5G3"/>